<evidence type="ECO:0000313" key="3">
    <source>
        <dbReference type="Proteomes" id="UP001498398"/>
    </source>
</evidence>
<keyword evidence="3" id="KW-1185">Reference proteome</keyword>
<feature type="compositionally biased region" description="Low complexity" evidence="1">
    <location>
        <begin position="387"/>
        <end position="400"/>
    </location>
</feature>
<sequence length="765" mass="85141">MGGRPAFKGLRFVWLETQKQPYIDAVKQGDSEGKAKKEEILRAFFRRFPAKNDDEWEPSEAELHAVNDSDPIPEDPVVDTRSMSTEEKAAHDKKEKEISERYARVKGSVGRWLDYRLNKSDGKAVGNGKKKKNHLTPLDLLIRQLAGEPAAKPRKIPESKLWARNNTHVWRAEYDRKLAEWRATNGEITDNSDASGKSFPARTYINLVNHHWSLLSEEERHSWAEKSKQQFEEETKKWENDSFKFSTAPMDRQTCIDNVPHIAQFIVDRICEATGWEASLILGGPEPGDAGRLNVISVHGNSQRANKLSWESAMRQKYKDTVLPLFGDFLKMCFTKAECRSRALDQSNSVASTGESFAEEDGSIVPSSLLTSSVGSNPTPQSKQSTDGPSDSDSVGPGSVNSTEPTVSIWSSSAVPPSESQPCTPPPPSPPASATLGSSPSVGPRSTHSTEPTVSISSSSAAPPSESRSCTPPPPSPPASATLGLSFVSPSPHGSCPPSPIPSPIVSPHSTRGSIKRSGNSIVEQEEGPRKKKVKPQQSKTLPRELERTDAPKDVAEDLQSVPRRRQRGPPRPKDQHVEYLRLDQLTVPTPADAPKYLSGTVIQFGTVLEPLYHRLLCKYLVFEYDQGYVDKKLPAKARPKVVGDWIARARALNYMPKAIDAVNLRQTFMAWYGSIQPDWRSQDHEERWICSKDDFENDWEELCASGQNGALNVVAGLYFWYHAISRMEDEGFRAKEAKAAMLKDWQYHVEDFTYVLIQMSEPIA</sequence>
<feature type="compositionally biased region" description="Polar residues" evidence="1">
    <location>
        <begin position="511"/>
        <end position="523"/>
    </location>
</feature>
<proteinExistence type="predicted"/>
<accession>A0ABR1JNF4</accession>
<reference evidence="2 3" key="1">
    <citation type="submission" date="2024-01" db="EMBL/GenBank/DDBJ databases">
        <title>A draft genome for the cacao thread blight pathogen Marasmiellus scandens.</title>
        <authorList>
            <person name="Baruah I.K."/>
            <person name="Leung J."/>
            <person name="Bukari Y."/>
            <person name="Amoako-Attah I."/>
            <person name="Meinhardt L.W."/>
            <person name="Bailey B.A."/>
            <person name="Cohen S.P."/>
        </authorList>
    </citation>
    <scope>NUCLEOTIDE SEQUENCE [LARGE SCALE GENOMIC DNA]</scope>
    <source>
        <strain evidence="2 3">GH-19</strain>
    </source>
</reference>
<name>A0ABR1JNF4_9AGAR</name>
<protein>
    <submittedName>
        <fullName evidence="2">SERTA domain-containing protein 3</fullName>
    </submittedName>
</protein>
<feature type="compositionally biased region" description="Polar residues" evidence="1">
    <location>
        <begin position="365"/>
        <end position="386"/>
    </location>
</feature>
<feature type="compositionally biased region" description="Polar residues" evidence="1">
    <location>
        <begin position="401"/>
        <end position="415"/>
    </location>
</feature>
<feature type="region of interest" description="Disordered" evidence="1">
    <location>
        <begin position="55"/>
        <end position="97"/>
    </location>
</feature>
<feature type="compositionally biased region" description="Low complexity" evidence="1">
    <location>
        <begin position="432"/>
        <end position="441"/>
    </location>
</feature>
<feature type="region of interest" description="Disordered" evidence="1">
    <location>
        <begin position="354"/>
        <end position="576"/>
    </location>
</feature>
<feature type="compositionally biased region" description="Low complexity" evidence="1">
    <location>
        <begin position="449"/>
        <end position="470"/>
    </location>
</feature>
<evidence type="ECO:0000313" key="2">
    <source>
        <dbReference type="EMBL" id="KAK7464178.1"/>
    </source>
</evidence>
<organism evidence="2 3">
    <name type="scientific">Marasmiellus scandens</name>
    <dbReference type="NCBI Taxonomy" id="2682957"/>
    <lineage>
        <taxon>Eukaryota</taxon>
        <taxon>Fungi</taxon>
        <taxon>Dikarya</taxon>
        <taxon>Basidiomycota</taxon>
        <taxon>Agaricomycotina</taxon>
        <taxon>Agaricomycetes</taxon>
        <taxon>Agaricomycetidae</taxon>
        <taxon>Agaricales</taxon>
        <taxon>Marasmiineae</taxon>
        <taxon>Omphalotaceae</taxon>
        <taxon>Marasmiellus</taxon>
    </lineage>
</organism>
<gene>
    <name evidence="2" type="primary">RBT1_3</name>
    <name evidence="2" type="ORF">VKT23_006344</name>
</gene>
<evidence type="ECO:0000256" key="1">
    <source>
        <dbReference type="SAM" id="MobiDB-lite"/>
    </source>
</evidence>
<dbReference type="EMBL" id="JBANRG010000008">
    <property type="protein sequence ID" value="KAK7464178.1"/>
    <property type="molecule type" value="Genomic_DNA"/>
</dbReference>
<feature type="compositionally biased region" description="Basic and acidic residues" evidence="1">
    <location>
        <begin position="542"/>
        <end position="556"/>
    </location>
</feature>
<feature type="compositionally biased region" description="Basic and acidic residues" evidence="1">
    <location>
        <begin position="84"/>
        <end position="97"/>
    </location>
</feature>
<comment type="caution">
    <text evidence="2">The sequence shown here is derived from an EMBL/GenBank/DDBJ whole genome shotgun (WGS) entry which is preliminary data.</text>
</comment>
<feature type="compositionally biased region" description="Pro residues" evidence="1">
    <location>
        <begin position="495"/>
        <end position="505"/>
    </location>
</feature>
<dbReference type="Proteomes" id="UP001498398">
    <property type="component" value="Unassembled WGS sequence"/>
</dbReference>